<name>A0A0L7QTM9_9HYME</name>
<organism evidence="3 4">
    <name type="scientific">Habropoda laboriosa</name>
    <dbReference type="NCBI Taxonomy" id="597456"/>
    <lineage>
        <taxon>Eukaryota</taxon>
        <taxon>Metazoa</taxon>
        <taxon>Ecdysozoa</taxon>
        <taxon>Arthropoda</taxon>
        <taxon>Hexapoda</taxon>
        <taxon>Insecta</taxon>
        <taxon>Pterygota</taxon>
        <taxon>Neoptera</taxon>
        <taxon>Endopterygota</taxon>
        <taxon>Hymenoptera</taxon>
        <taxon>Apocrita</taxon>
        <taxon>Aculeata</taxon>
        <taxon>Apoidea</taxon>
        <taxon>Anthophila</taxon>
        <taxon>Apidae</taxon>
        <taxon>Habropoda</taxon>
    </lineage>
</organism>
<dbReference type="PANTHER" id="PTHR12740">
    <property type="entry name" value="JNK1/MAPK8-ASSOCIATED MEMBRANE PROTEIN"/>
    <property type="match status" value="1"/>
</dbReference>
<dbReference type="GO" id="GO:0031625">
    <property type="term" value="F:ubiquitin protein ligase binding"/>
    <property type="evidence" value="ECO:0007669"/>
    <property type="project" value="TreeGrafter"/>
</dbReference>
<keyword evidence="2" id="KW-0812">Transmembrane</keyword>
<feature type="region of interest" description="Disordered" evidence="1">
    <location>
        <begin position="1"/>
        <end position="22"/>
    </location>
</feature>
<feature type="transmembrane region" description="Helical" evidence="2">
    <location>
        <begin position="272"/>
        <end position="293"/>
    </location>
</feature>
<dbReference type="GO" id="GO:0016020">
    <property type="term" value="C:membrane"/>
    <property type="evidence" value="ECO:0007669"/>
    <property type="project" value="InterPro"/>
</dbReference>
<dbReference type="GO" id="GO:0036503">
    <property type="term" value="P:ERAD pathway"/>
    <property type="evidence" value="ECO:0007669"/>
    <property type="project" value="TreeGrafter"/>
</dbReference>
<dbReference type="InterPro" id="IPR008485">
    <property type="entry name" value="JAMP"/>
</dbReference>
<gene>
    <name evidence="3" type="ORF">WH47_05869</name>
</gene>
<dbReference type="AlphaFoldDB" id="A0A0L7QTM9"/>
<proteinExistence type="predicted"/>
<feature type="transmembrane region" description="Helical" evidence="2">
    <location>
        <begin position="175"/>
        <end position="193"/>
    </location>
</feature>
<dbReference type="GO" id="GO:0006986">
    <property type="term" value="P:response to unfolded protein"/>
    <property type="evidence" value="ECO:0007669"/>
    <property type="project" value="InterPro"/>
</dbReference>
<dbReference type="Pfam" id="PF05571">
    <property type="entry name" value="JAMP"/>
    <property type="match status" value="1"/>
</dbReference>
<dbReference type="Proteomes" id="UP000053825">
    <property type="component" value="Unassembled WGS sequence"/>
</dbReference>
<evidence type="ECO:0000256" key="1">
    <source>
        <dbReference type="SAM" id="MobiDB-lite"/>
    </source>
</evidence>
<evidence type="ECO:0000313" key="3">
    <source>
        <dbReference type="EMBL" id="KOC61980.1"/>
    </source>
</evidence>
<feature type="transmembrane region" description="Helical" evidence="2">
    <location>
        <begin position="305"/>
        <end position="323"/>
    </location>
</feature>
<protein>
    <submittedName>
        <fullName evidence="3">JNK1/MAPK8-associated membrane protein</fullName>
    </submittedName>
</protein>
<dbReference type="EMBL" id="KQ414741">
    <property type="protein sequence ID" value="KOC61980.1"/>
    <property type="molecule type" value="Genomic_DNA"/>
</dbReference>
<evidence type="ECO:0000313" key="4">
    <source>
        <dbReference type="Proteomes" id="UP000053825"/>
    </source>
</evidence>
<sequence>MERPGVEVKRQEQVQEKKERSGEDKVNDTAYCKVDACISHNRSSLERAASLWVTTYCFQAPSYENSSGSSLNRDLSDIRVLSNLDPAPLIVVSRALTITDFRENYYFGIMQSDNAISLPKANALNLFTRCPGLYCGRDLLPDGNWSDCSACPRGFRANASSICVPCDDEPMLYDWLYLGFMALLALVLHWFCIDMVAMRRNIPKEVIALHLSALFEVVAASLITLQLTDPIGTFEIRSCRATKLSDWYTLLHNPSPNYEETLHCTQEAVYPLYTMVFVFYALGTAIMLLIRPMIAKTCLPMQGKFSIYAALYFYPILALLHAVGSGLIYYSFPYITITLSVLSNAAHFSFKLNQSMKALLLSCVSDMKNAIVILGHWLFYGYGLMAAATFRGLGIHPAMLTLVPLPALFYILTAKFTDPQKLHIQ</sequence>
<dbReference type="OrthoDB" id="5920264at2759"/>
<evidence type="ECO:0000256" key="2">
    <source>
        <dbReference type="SAM" id="Phobius"/>
    </source>
</evidence>
<reference evidence="3 4" key="1">
    <citation type="submission" date="2015-07" db="EMBL/GenBank/DDBJ databases">
        <title>The genome of Habropoda laboriosa.</title>
        <authorList>
            <person name="Pan H."/>
            <person name="Kapheim K."/>
        </authorList>
    </citation>
    <scope>NUCLEOTIDE SEQUENCE [LARGE SCALE GENOMIC DNA]</scope>
    <source>
        <strain evidence="3">0110345459</strain>
    </source>
</reference>
<feature type="transmembrane region" description="Helical" evidence="2">
    <location>
        <begin position="205"/>
        <end position="225"/>
    </location>
</feature>
<dbReference type="PANTHER" id="PTHR12740:SF4">
    <property type="entry name" value="JNK1_MAPK8-ASSOCIATED MEMBRANE PROTEIN"/>
    <property type="match status" value="1"/>
</dbReference>
<feature type="transmembrane region" description="Helical" evidence="2">
    <location>
        <begin position="394"/>
        <end position="412"/>
    </location>
</feature>
<accession>A0A0L7QTM9</accession>
<keyword evidence="2" id="KW-1133">Transmembrane helix</keyword>
<keyword evidence="4" id="KW-1185">Reference proteome</keyword>
<keyword evidence="2" id="KW-0472">Membrane</keyword>